<evidence type="ECO:0000313" key="3">
    <source>
        <dbReference type="Proteomes" id="UP001150266"/>
    </source>
</evidence>
<reference evidence="2" key="1">
    <citation type="submission" date="2022-08" db="EMBL/GenBank/DDBJ databases">
        <title>A Global Phylogenomic Analysis of the Shiitake Genus Lentinula.</title>
        <authorList>
            <consortium name="DOE Joint Genome Institute"/>
            <person name="Sierra-Patev S."/>
            <person name="Min B."/>
            <person name="Naranjo-Ortiz M."/>
            <person name="Looney B."/>
            <person name="Konkel Z."/>
            <person name="Slot J.C."/>
            <person name="Sakamoto Y."/>
            <person name="Steenwyk J.L."/>
            <person name="Rokas A."/>
            <person name="Carro J."/>
            <person name="Camarero S."/>
            <person name="Ferreira P."/>
            <person name="Molpeceres G."/>
            <person name="Ruiz-Duenas F.J."/>
            <person name="Serrano A."/>
            <person name="Henrissat B."/>
            <person name="Drula E."/>
            <person name="Hughes K.W."/>
            <person name="Mata J.L."/>
            <person name="Ishikawa N.K."/>
            <person name="Vargas-Isla R."/>
            <person name="Ushijima S."/>
            <person name="Smith C.A."/>
            <person name="Ahrendt S."/>
            <person name="Andreopoulos W."/>
            <person name="He G."/>
            <person name="Labutti K."/>
            <person name="Lipzen A."/>
            <person name="Ng V."/>
            <person name="Riley R."/>
            <person name="Sandor L."/>
            <person name="Barry K."/>
            <person name="Martinez A.T."/>
            <person name="Xiao Y."/>
            <person name="Gibbons J.G."/>
            <person name="Terashima K."/>
            <person name="Grigoriev I.V."/>
            <person name="Hibbett D.S."/>
        </authorList>
    </citation>
    <scope>NUCLEOTIDE SEQUENCE</scope>
    <source>
        <strain evidence="2">JLM2183</strain>
    </source>
</reference>
<evidence type="ECO:0000313" key="2">
    <source>
        <dbReference type="EMBL" id="KAJ4481249.1"/>
    </source>
</evidence>
<dbReference type="InterPro" id="IPR040976">
    <property type="entry name" value="Pkinase_fungal"/>
</dbReference>
<gene>
    <name evidence="2" type="ORF">J3R30DRAFT_3403471</name>
</gene>
<dbReference type="Proteomes" id="UP001150266">
    <property type="component" value="Unassembled WGS sequence"/>
</dbReference>
<sequence>MWFKRYQQSLEKFQILNKVASFHNVLVTQDCQLIFMKMIKQMHTLSPDLNFTNFLTTPVSLKCGHNIPQYSAADRSPLNEIFNHPIGSQFCFTFPYKDGITWTVNLNHPSGANLEKKLEGDYEMCIMRGSIQEELYPILTLKTAKGCAQVFYDVVQCHHWAWKYPRILHCNISHGNIMVREKDGRKYGVLNDWDLATFLNSQACLYLSPCEQYCPPVRTHYEYKECVMIMHQGIIGKGCGIIAENSEENYFASFTLKISNISK</sequence>
<dbReference type="Pfam" id="PF17667">
    <property type="entry name" value="Pkinase_fungal"/>
    <property type="match status" value="1"/>
</dbReference>
<protein>
    <recommendedName>
        <fullName evidence="1">Fungal-type protein kinase domain-containing protein</fullName>
    </recommendedName>
</protein>
<name>A0A9W9DRG9_9AGAR</name>
<dbReference type="SUPFAM" id="SSF56112">
    <property type="entry name" value="Protein kinase-like (PK-like)"/>
    <property type="match status" value="1"/>
</dbReference>
<dbReference type="AlphaFoldDB" id="A0A9W9DRG9"/>
<evidence type="ECO:0000259" key="1">
    <source>
        <dbReference type="Pfam" id="PF17667"/>
    </source>
</evidence>
<dbReference type="OrthoDB" id="5569250at2759"/>
<dbReference type="InterPro" id="IPR011009">
    <property type="entry name" value="Kinase-like_dom_sf"/>
</dbReference>
<keyword evidence="3" id="KW-1185">Reference proteome</keyword>
<organism evidence="2 3">
    <name type="scientific">Lentinula aciculospora</name>
    <dbReference type="NCBI Taxonomy" id="153920"/>
    <lineage>
        <taxon>Eukaryota</taxon>
        <taxon>Fungi</taxon>
        <taxon>Dikarya</taxon>
        <taxon>Basidiomycota</taxon>
        <taxon>Agaricomycotina</taxon>
        <taxon>Agaricomycetes</taxon>
        <taxon>Agaricomycetidae</taxon>
        <taxon>Agaricales</taxon>
        <taxon>Marasmiineae</taxon>
        <taxon>Omphalotaceae</taxon>
        <taxon>Lentinula</taxon>
    </lineage>
</organism>
<accession>A0A9W9DRG9</accession>
<comment type="caution">
    <text evidence="2">The sequence shown here is derived from an EMBL/GenBank/DDBJ whole genome shotgun (WGS) entry which is preliminary data.</text>
</comment>
<dbReference type="EMBL" id="JAOTPV010000006">
    <property type="protein sequence ID" value="KAJ4481249.1"/>
    <property type="molecule type" value="Genomic_DNA"/>
</dbReference>
<feature type="domain" description="Fungal-type protein kinase" evidence="1">
    <location>
        <begin position="137"/>
        <end position="201"/>
    </location>
</feature>
<proteinExistence type="predicted"/>